<dbReference type="SUPFAM" id="SSF46689">
    <property type="entry name" value="Homeodomain-like"/>
    <property type="match status" value="1"/>
</dbReference>
<dbReference type="GO" id="GO:0003700">
    <property type="term" value="F:DNA-binding transcription factor activity"/>
    <property type="evidence" value="ECO:0007669"/>
    <property type="project" value="InterPro"/>
</dbReference>
<gene>
    <name evidence="5" type="ORF">BFP76_05100</name>
</gene>
<dbReference type="InterPro" id="IPR018060">
    <property type="entry name" value="HTH_AraC"/>
</dbReference>
<keyword evidence="3" id="KW-0804">Transcription</keyword>
<keyword evidence="2" id="KW-0238">DNA-binding</keyword>
<dbReference type="Gene3D" id="1.10.10.60">
    <property type="entry name" value="Homeodomain-like"/>
    <property type="match status" value="1"/>
</dbReference>
<proteinExistence type="predicted"/>
<protein>
    <recommendedName>
        <fullName evidence="4">HTH araC/xylS-type domain-containing protein</fullName>
    </recommendedName>
</protein>
<dbReference type="GO" id="GO:0005829">
    <property type="term" value="C:cytosol"/>
    <property type="evidence" value="ECO:0007669"/>
    <property type="project" value="TreeGrafter"/>
</dbReference>
<evidence type="ECO:0000259" key="4">
    <source>
        <dbReference type="PROSITE" id="PS01124"/>
    </source>
</evidence>
<comment type="caution">
    <text evidence="5">The sequence shown here is derived from an EMBL/GenBank/DDBJ whole genome shotgun (WGS) entry which is preliminary data.</text>
</comment>
<evidence type="ECO:0000313" key="6">
    <source>
        <dbReference type="Proteomes" id="UP000231516"/>
    </source>
</evidence>
<name>A0A2G5K6R5_9RHOB</name>
<dbReference type="SMART" id="SM00342">
    <property type="entry name" value="HTH_ARAC"/>
    <property type="match status" value="1"/>
</dbReference>
<organism evidence="5 6">
    <name type="scientific">Paramylibacter kogurei</name>
    <dbReference type="NCBI Taxonomy" id="1889778"/>
    <lineage>
        <taxon>Bacteria</taxon>
        <taxon>Pseudomonadati</taxon>
        <taxon>Pseudomonadota</taxon>
        <taxon>Alphaproteobacteria</taxon>
        <taxon>Rhodobacterales</taxon>
        <taxon>Paracoccaceae</taxon>
        <taxon>Paramylibacter</taxon>
    </lineage>
</organism>
<dbReference type="InterPro" id="IPR009057">
    <property type="entry name" value="Homeodomain-like_sf"/>
</dbReference>
<dbReference type="PANTHER" id="PTHR47894">
    <property type="entry name" value="HTH-TYPE TRANSCRIPTIONAL REGULATOR GADX"/>
    <property type="match status" value="1"/>
</dbReference>
<reference evidence="5 6" key="1">
    <citation type="submission" date="2016-08" db="EMBL/GenBank/DDBJ databases">
        <title>Draft genome of Amylibacter sp. strain 4G11.</title>
        <authorList>
            <person name="Wong S.-K."/>
            <person name="Hamasaki K."/>
            <person name="Yoshizawa S."/>
        </authorList>
    </citation>
    <scope>NUCLEOTIDE SEQUENCE [LARGE SCALE GENOMIC DNA]</scope>
    <source>
        <strain evidence="5 6">4G11</strain>
    </source>
</reference>
<dbReference type="PROSITE" id="PS01124">
    <property type="entry name" value="HTH_ARAC_FAMILY_2"/>
    <property type="match status" value="1"/>
</dbReference>
<dbReference type="PANTHER" id="PTHR47894:SF1">
    <property type="entry name" value="HTH-TYPE TRANSCRIPTIONAL REGULATOR VQSM"/>
    <property type="match status" value="1"/>
</dbReference>
<dbReference type="EMBL" id="MDGM01000012">
    <property type="protein sequence ID" value="PIB24570.1"/>
    <property type="molecule type" value="Genomic_DNA"/>
</dbReference>
<sequence length="333" mass="37545">MPMSNPRFYKITGDLRQICNQHGVSPARVLARSGLPSDYLENETKGVDSETYFAIWDAIAAEMDHPELSLTLGRGVSRGPFQPALFAFSASPDIYTGINRLAVFKPLVAPIRLNFRETKDSFDITFSCEGALNIPDIYAVTEIIFFLDLMREFTAHHIVPMAVELPTFNHVTQAYKDYVGAPITRSNVSRLTLHMDDARRPLISADTAFYNVVEQELQLRLHKANQDQSIGERVRRAVTELLPSGVVSSDQVSARIGMSKRSLQRKLKQDGTNFQTILDETRASLALTYLREQRLSAEETSYLLAYQDPNSFYRAFHDWTGMTPAQARDTVTN</sequence>
<dbReference type="Proteomes" id="UP000231516">
    <property type="component" value="Unassembled WGS sequence"/>
</dbReference>
<evidence type="ECO:0000313" key="5">
    <source>
        <dbReference type="EMBL" id="PIB24570.1"/>
    </source>
</evidence>
<dbReference type="InterPro" id="IPR032687">
    <property type="entry name" value="AraC-type_N"/>
</dbReference>
<keyword evidence="6" id="KW-1185">Reference proteome</keyword>
<evidence type="ECO:0000256" key="1">
    <source>
        <dbReference type="ARBA" id="ARBA00023015"/>
    </source>
</evidence>
<evidence type="ECO:0000256" key="3">
    <source>
        <dbReference type="ARBA" id="ARBA00023163"/>
    </source>
</evidence>
<dbReference type="Pfam" id="PF12625">
    <property type="entry name" value="Arabinose_bd"/>
    <property type="match status" value="1"/>
</dbReference>
<keyword evidence="1" id="KW-0805">Transcription regulation</keyword>
<accession>A0A2G5K6R5</accession>
<dbReference type="OrthoDB" id="9805730at2"/>
<feature type="domain" description="HTH araC/xylS-type" evidence="4">
    <location>
        <begin position="232"/>
        <end position="330"/>
    </location>
</feature>
<dbReference type="GO" id="GO:0000976">
    <property type="term" value="F:transcription cis-regulatory region binding"/>
    <property type="evidence" value="ECO:0007669"/>
    <property type="project" value="TreeGrafter"/>
</dbReference>
<dbReference type="AlphaFoldDB" id="A0A2G5K6R5"/>
<dbReference type="Pfam" id="PF12833">
    <property type="entry name" value="HTH_18"/>
    <property type="match status" value="1"/>
</dbReference>
<evidence type="ECO:0000256" key="2">
    <source>
        <dbReference type="ARBA" id="ARBA00023125"/>
    </source>
</evidence>